<evidence type="ECO:0000256" key="5">
    <source>
        <dbReference type="ARBA" id="ARBA00023237"/>
    </source>
</evidence>
<dbReference type="PROSITE" id="PS51257">
    <property type="entry name" value="PROKAR_LIPOPROTEIN"/>
    <property type="match status" value="1"/>
</dbReference>
<evidence type="ECO:0000259" key="7">
    <source>
        <dbReference type="Pfam" id="PF14322"/>
    </source>
</evidence>
<feature type="domain" description="RagB/SusD" evidence="6">
    <location>
        <begin position="341"/>
        <end position="437"/>
    </location>
</feature>
<proteinExistence type="inferred from homology"/>
<evidence type="ECO:0000313" key="9">
    <source>
        <dbReference type="Proteomes" id="UP000315971"/>
    </source>
</evidence>
<dbReference type="RefSeq" id="WP_142602823.1">
    <property type="nucleotide sequence ID" value="NZ_FXSZ01000003.1"/>
</dbReference>
<dbReference type="AlphaFoldDB" id="A0A521CAB8"/>
<dbReference type="EMBL" id="FXSZ01000003">
    <property type="protein sequence ID" value="SMO56427.1"/>
    <property type="molecule type" value="Genomic_DNA"/>
</dbReference>
<keyword evidence="5" id="KW-0998">Cell outer membrane</keyword>
<evidence type="ECO:0000256" key="2">
    <source>
        <dbReference type="ARBA" id="ARBA00006275"/>
    </source>
</evidence>
<keyword evidence="9" id="KW-1185">Reference proteome</keyword>
<evidence type="ECO:0000259" key="6">
    <source>
        <dbReference type="Pfam" id="PF07980"/>
    </source>
</evidence>
<keyword evidence="4" id="KW-0472">Membrane</keyword>
<dbReference type="InterPro" id="IPR012944">
    <property type="entry name" value="SusD_RagB_dom"/>
</dbReference>
<comment type="subcellular location">
    <subcellularLocation>
        <location evidence="1">Cell outer membrane</location>
    </subcellularLocation>
</comment>
<dbReference type="Pfam" id="PF07980">
    <property type="entry name" value="SusD_RagB"/>
    <property type="match status" value="1"/>
</dbReference>
<dbReference type="Proteomes" id="UP000315971">
    <property type="component" value="Unassembled WGS sequence"/>
</dbReference>
<sequence>MKSLYKNTVYLSLSALLTLSACDKKLDLRPENNLTEASLLETKVTTERLLMGGYYEQFLAERYVLNLGDMSTGIAAATVNNYYTGSLDPKTDEVFTIWSGHYRIINIADVIINRLPSTGNYDENAKKQFIAEAKFLRAFSYFRLITLFGENAFNAQGAAKMGVPLRLDAFERYDERQLLSRSTNKEVLDRVVKDLEEALPDLPATTANIDLHARAVKSVGKAFLSRVYLYLGDYSKAIQMADEVLADPAYTLALNPATVFPNNSTLVQSGTNPLNIKFDKEVVYGYPVSYNAYLNNSSAHKSFVGMGTTFIDPAFANTYAANDIRKSSMITSKLVSGVSRLVSTKFTHPSQFDNMMVIRLAEVVLNKAEALAKREGNVQPAVNMLNLIHQRAFPAGSKPALYTTANFTDGASLVAAILQERRWELAFEGHDRFDRLRNSMPINVDLSATKYALPIPQKEIDISMGLIKQNPGYIQ</sequence>
<name>A0A521CAB8_9SPHI</name>
<reference evidence="8 9" key="1">
    <citation type="submission" date="2017-05" db="EMBL/GenBank/DDBJ databases">
        <authorList>
            <person name="Varghese N."/>
            <person name="Submissions S."/>
        </authorList>
    </citation>
    <scope>NUCLEOTIDE SEQUENCE [LARGE SCALE GENOMIC DNA]</scope>
    <source>
        <strain evidence="8 9">DSM 21342</strain>
    </source>
</reference>
<gene>
    <name evidence="8" type="ORF">SAMN06265350_103360</name>
</gene>
<keyword evidence="3" id="KW-0732">Signal</keyword>
<protein>
    <submittedName>
        <fullName evidence="8">SusD family protein</fullName>
    </submittedName>
</protein>
<dbReference type="SUPFAM" id="SSF48452">
    <property type="entry name" value="TPR-like"/>
    <property type="match status" value="1"/>
</dbReference>
<organism evidence="8 9">
    <name type="scientific">Solitalea koreensis</name>
    <dbReference type="NCBI Taxonomy" id="543615"/>
    <lineage>
        <taxon>Bacteria</taxon>
        <taxon>Pseudomonadati</taxon>
        <taxon>Bacteroidota</taxon>
        <taxon>Sphingobacteriia</taxon>
        <taxon>Sphingobacteriales</taxon>
        <taxon>Sphingobacteriaceae</taxon>
        <taxon>Solitalea</taxon>
    </lineage>
</organism>
<dbReference type="GO" id="GO:0009279">
    <property type="term" value="C:cell outer membrane"/>
    <property type="evidence" value="ECO:0007669"/>
    <property type="project" value="UniProtKB-SubCell"/>
</dbReference>
<evidence type="ECO:0000256" key="4">
    <source>
        <dbReference type="ARBA" id="ARBA00023136"/>
    </source>
</evidence>
<dbReference type="Gene3D" id="1.25.40.390">
    <property type="match status" value="1"/>
</dbReference>
<dbReference type="Pfam" id="PF14322">
    <property type="entry name" value="SusD-like_3"/>
    <property type="match status" value="1"/>
</dbReference>
<evidence type="ECO:0000256" key="1">
    <source>
        <dbReference type="ARBA" id="ARBA00004442"/>
    </source>
</evidence>
<dbReference type="InterPro" id="IPR011990">
    <property type="entry name" value="TPR-like_helical_dom_sf"/>
</dbReference>
<comment type="similarity">
    <text evidence="2">Belongs to the SusD family.</text>
</comment>
<dbReference type="OrthoDB" id="9792139at2"/>
<evidence type="ECO:0000313" key="8">
    <source>
        <dbReference type="EMBL" id="SMO56427.1"/>
    </source>
</evidence>
<accession>A0A521CAB8</accession>
<dbReference type="InterPro" id="IPR033985">
    <property type="entry name" value="SusD-like_N"/>
</dbReference>
<evidence type="ECO:0000256" key="3">
    <source>
        <dbReference type="ARBA" id="ARBA00022729"/>
    </source>
</evidence>
<feature type="domain" description="SusD-like N-terminal" evidence="7">
    <location>
        <begin position="26"/>
        <end position="229"/>
    </location>
</feature>